<dbReference type="GO" id="GO:0003677">
    <property type="term" value="F:DNA binding"/>
    <property type="evidence" value="ECO:0007669"/>
    <property type="project" value="UniProtKB-UniRule"/>
</dbReference>
<sequence length="184" mass="21067">MPTCVAFGCNNKQFSGCGKTFHRFPHSDAARMEQWVQNVRRKKWQPSKKSVLCSEHFEEACFDRTGQTVRLRESAVPTLFNFPKCIQKTPKPPRKDPAPRQIKPEPTPAPHPDQEEGSSSCTTGDAVVQKEHVYSMSDSPIILKRKLDVALNALESTKKKLKYTQQKSRRLEEKIESLKRLLMN</sequence>
<name>A0A3Q2GHV8_CYPVA</name>
<evidence type="ECO:0000256" key="6">
    <source>
        <dbReference type="SAM" id="Coils"/>
    </source>
</evidence>
<keyword evidence="10" id="KW-1185">Reference proteome</keyword>
<dbReference type="SMART" id="SM00980">
    <property type="entry name" value="THAP"/>
    <property type="match status" value="1"/>
</dbReference>
<accession>A0A3Q2GHV8</accession>
<protein>
    <submittedName>
        <fullName evidence="9">THAP domain-containing protein 1 A-like</fullName>
    </submittedName>
</protein>
<dbReference type="InterPro" id="IPR026521">
    <property type="entry name" value="THAP2"/>
</dbReference>
<dbReference type="PANTHER" id="PTHR47696:SF2">
    <property type="entry name" value="PROVISIONAL ORTHOLOG OF THAP DOMAIN CONTAINING 1"/>
    <property type="match status" value="1"/>
</dbReference>
<evidence type="ECO:0000259" key="8">
    <source>
        <dbReference type="PROSITE" id="PS50950"/>
    </source>
</evidence>
<dbReference type="PANTHER" id="PTHR47696">
    <property type="entry name" value="THAP DOMAIN-CONTAINING PROTEIN 2"/>
    <property type="match status" value="1"/>
</dbReference>
<keyword evidence="3" id="KW-0862">Zinc</keyword>
<evidence type="ECO:0000256" key="4">
    <source>
        <dbReference type="ARBA" id="ARBA00023125"/>
    </source>
</evidence>
<evidence type="ECO:0000256" key="2">
    <source>
        <dbReference type="ARBA" id="ARBA00022771"/>
    </source>
</evidence>
<evidence type="ECO:0000313" key="9">
    <source>
        <dbReference type="Ensembl" id="ENSCVAP00000026240.1"/>
    </source>
</evidence>
<keyword evidence="6" id="KW-0175">Coiled coil</keyword>
<organism evidence="9 10">
    <name type="scientific">Cyprinodon variegatus</name>
    <name type="common">Sheepshead minnow</name>
    <dbReference type="NCBI Taxonomy" id="28743"/>
    <lineage>
        <taxon>Eukaryota</taxon>
        <taxon>Metazoa</taxon>
        <taxon>Chordata</taxon>
        <taxon>Craniata</taxon>
        <taxon>Vertebrata</taxon>
        <taxon>Euteleostomi</taxon>
        <taxon>Actinopterygii</taxon>
        <taxon>Neopterygii</taxon>
        <taxon>Teleostei</taxon>
        <taxon>Neoteleostei</taxon>
        <taxon>Acanthomorphata</taxon>
        <taxon>Ovalentaria</taxon>
        <taxon>Atherinomorphae</taxon>
        <taxon>Cyprinodontiformes</taxon>
        <taxon>Cyprinodontidae</taxon>
        <taxon>Cyprinodon</taxon>
    </lineage>
</organism>
<dbReference type="OrthoDB" id="7312725at2759"/>
<reference evidence="9" key="2">
    <citation type="submission" date="2025-09" db="UniProtKB">
        <authorList>
            <consortium name="Ensembl"/>
        </authorList>
    </citation>
    <scope>IDENTIFICATION</scope>
</reference>
<feature type="domain" description="THAP-type" evidence="8">
    <location>
        <begin position="1"/>
        <end position="80"/>
    </location>
</feature>
<dbReference type="Pfam" id="PF05485">
    <property type="entry name" value="THAP"/>
    <property type="match status" value="1"/>
</dbReference>
<evidence type="ECO:0000256" key="5">
    <source>
        <dbReference type="PROSITE-ProRule" id="PRU00309"/>
    </source>
</evidence>
<dbReference type="GeneTree" id="ENSGT00940000165627"/>
<keyword evidence="2 5" id="KW-0863">Zinc-finger</keyword>
<dbReference type="OMA" id="IVMENIC"/>
<feature type="coiled-coil region" evidence="6">
    <location>
        <begin position="154"/>
        <end position="181"/>
    </location>
</feature>
<dbReference type="RefSeq" id="XP_015244622.1">
    <property type="nucleotide sequence ID" value="XM_015389136.1"/>
</dbReference>
<evidence type="ECO:0000313" key="10">
    <source>
        <dbReference type="Proteomes" id="UP000265020"/>
    </source>
</evidence>
<dbReference type="GO" id="GO:0008270">
    <property type="term" value="F:zinc ion binding"/>
    <property type="evidence" value="ECO:0007669"/>
    <property type="project" value="UniProtKB-KW"/>
</dbReference>
<keyword evidence="4 5" id="KW-0238">DNA-binding</keyword>
<keyword evidence="1" id="KW-0479">Metal-binding</keyword>
<dbReference type="SUPFAM" id="SSF57716">
    <property type="entry name" value="Glucocorticoid receptor-like (DNA-binding domain)"/>
    <property type="match status" value="1"/>
</dbReference>
<dbReference type="AlphaFoldDB" id="A0A3Q2GHV8"/>
<dbReference type="InterPro" id="IPR006612">
    <property type="entry name" value="THAP_Znf"/>
</dbReference>
<dbReference type="SMART" id="SM00692">
    <property type="entry name" value="DM3"/>
    <property type="match status" value="1"/>
</dbReference>
<dbReference type="Ensembl" id="ENSCVAT00000016136.1">
    <property type="protein sequence ID" value="ENSCVAP00000026240.1"/>
    <property type="gene ID" value="ENSCVAG00000011659.1"/>
</dbReference>
<evidence type="ECO:0000256" key="7">
    <source>
        <dbReference type="SAM" id="MobiDB-lite"/>
    </source>
</evidence>
<feature type="region of interest" description="Disordered" evidence="7">
    <location>
        <begin position="85"/>
        <end position="123"/>
    </location>
</feature>
<dbReference type="Proteomes" id="UP000265020">
    <property type="component" value="Unassembled WGS sequence"/>
</dbReference>
<dbReference type="GeneID" id="107093835"/>
<reference evidence="9" key="1">
    <citation type="submission" date="2025-08" db="UniProtKB">
        <authorList>
            <consortium name="Ensembl"/>
        </authorList>
    </citation>
    <scope>IDENTIFICATION</scope>
</reference>
<dbReference type="KEGG" id="cvg:107093835"/>
<proteinExistence type="predicted"/>
<evidence type="ECO:0000256" key="1">
    <source>
        <dbReference type="ARBA" id="ARBA00022723"/>
    </source>
</evidence>
<dbReference type="PROSITE" id="PS50950">
    <property type="entry name" value="ZF_THAP"/>
    <property type="match status" value="1"/>
</dbReference>
<evidence type="ECO:0000256" key="3">
    <source>
        <dbReference type="ARBA" id="ARBA00022833"/>
    </source>
</evidence>